<evidence type="ECO:0000256" key="1">
    <source>
        <dbReference type="SAM" id="MobiDB-lite"/>
    </source>
</evidence>
<name>A0AAN7YH37_9PEZI</name>
<dbReference type="AlphaFoldDB" id="A0AAN7YH37"/>
<dbReference type="EMBL" id="JAVRRL010000023">
    <property type="protein sequence ID" value="KAK5113549.1"/>
    <property type="molecule type" value="Genomic_DNA"/>
</dbReference>
<gene>
    <name evidence="2" type="ORF">LTR62_003418</name>
</gene>
<feature type="region of interest" description="Disordered" evidence="1">
    <location>
        <begin position="24"/>
        <end position="281"/>
    </location>
</feature>
<feature type="compositionally biased region" description="Low complexity" evidence="1">
    <location>
        <begin position="187"/>
        <end position="196"/>
    </location>
</feature>
<sequence>MQTEHPPEKQIDSPRTAVAEELRNLDIHRQPDPEQREISTSPSPAKRIKRNQHLEPEDYSGDRLLQAAVSDPTIHTLSDDINDGSLLEREESPVQPPPLPLSDGADDPSPEKERGSVSPKARTSTASKTSTKRLRSPPPPASEHPSPKTHPATPPAQAQTQNSPFPDQIHPPTQTLHFPNPTLQTLRPRPSYSSSSYEDDGEGINGIGFRPTPALAFLRRQKRKQQVSEWKAREGKEARERRMERRRGAERGSGGGAGNGERNGRGDGGTRGRGVRFVEGV</sequence>
<evidence type="ECO:0000313" key="3">
    <source>
        <dbReference type="Proteomes" id="UP001310890"/>
    </source>
</evidence>
<organism evidence="2 3">
    <name type="scientific">Meristemomyces frigidus</name>
    <dbReference type="NCBI Taxonomy" id="1508187"/>
    <lineage>
        <taxon>Eukaryota</taxon>
        <taxon>Fungi</taxon>
        <taxon>Dikarya</taxon>
        <taxon>Ascomycota</taxon>
        <taxon>Pezizomycotina</taxon>
        <taxon>Dothideomycetes</taxon>
        <taxon>Dothideomycetidae</taxon>
        <taxon>Mycosphaerellales</taxon>
        <taxon>Teratosphaeriaceae</taxon>
        <taxon>Meristemomyces</taxon>
    </lineage>
</organism>
<dbReference type="Proteomes" id="UP001310890">
    <property type="component" value="Unassembled WGS sequence"/>
</dbReference>
<accession>A0AAN7YH37</accession>
<evidence type="ECO:0000313" key="2">
    <source>
        <dbReference type="EMBL" id="KAK5113549.1"/>
    </source>
</evidence>
<proteinExistence type="predicted"/>
<feature type="compositionally biased region" description="Low complexity" evidence="1">
    <location>
        <begin position="120"/>
        <end position="129"/>
    </location>
</feature>
<feature type="compositionally biased region" description="Basic and acidic residues" evidence="1">
    <location>
        <begin position="24"/>
        <end position="37"/>
    </location>
</feature>
<reference evidence="2" key="1">
    <citation type="submission" date="2023-08" db="EMBL/GenBank/DDBJ databases">
        <title>Black Yeasts Isolated from many extreme environments.</title>
        <authorList>
            <person name="Coleine C."/>
            <person name="Stajich J.E."/>
            <person name="Selbmann L."/>
        </authorList>
    </citation>
    <scope>NUCLEOTIDE SEQUENCE</scope>
    <source>
        <strain evidence="2">CCFEE 5401</strain>
    </source>
</reference>
<comment type="caution">
    <text evidence="2">The sequence shown here is derived from an EMBL/GenBank/DDBJ whole genome shotgun (WGS) entry which is preliminary data.</text>
</comment>
<feature type="compositionally biased region" description="Gly residues" evidence="1">
    <location>
        <begin position="251"/>
        <end position="261"/>
    </location>
</feature>
<feature type="compositionally biased region" description="Basic and acidic residues" evidence="1">
    <location>
        <begin position="230"/>
        <end position="250"/>
    </location>
</feature>
<feature type="compositionally biased region" description="Polar residues" evidence="1">
    <location>
        <begin position="156"/>
        <end position="185"/>
    </location>
</feature>
<protein>
    <submittedName>
        <fullName evidence="2">Uncharacterized protein</fullName>
    </submittedName>
</protein>